<feature type="transmembrane region" description="Helical" evidence="1">
    <location>
        <begin position="6"/>
        <end position="25"/>
    </location>
</feature>
<dbReference type="RefSeq" id="WP_009135993.1">
    <property type="nucleotide sequence ID" value="NZ_JH594596.1"/>
</dbReference>
<organism evidence="2 3">
    <name type="scientific">Odoribacter laneus YIT 12061</name>
    <dbReference type="NCBI Taxonomy" id="742817"/>
    <lineage>
        <taxon>Bacteria</taxon>
        <taxon>Pseudomonadati</taxon>
        <taxon>Bacteroidota</taxon>
        <taxon>Bacteroidia</taxon>
        <taxon>Bacteroidales</taxon>
        <taxon>Odoribacteraceae</taxon>
        <taxon>Odoribacter</taxon>
    </lineage>
</organism>
<accession>H1DF09</accession>
<dbReference type="PATRIC" id="fig|742817.3.peg.900"/>
<name>H1DF09_9BACT</name>
<dbReference type="HOGENOM" id="CLU_1968295_0_0_10"/>
<dbReference type="GeneID" id="98068447"/>
<comment type="caution">
    <text evidence="2">The sequence shown here is derived from an EMBL/GenBank/DDBJ whole genome shotgun (WGS) entry which is preliminary data.</text>
</comment>
<keyword evidence="1" id="KW-0812">Transmembrane</keyword>
<evidence type="ECO:0000313" key="2">
    <source>
        <dbReference type="EMBL" id="EHP49327.1"/>
    </source>
</evidence>
<keyword evidence="1" id="KW-1133">Transmembrane helix</keyword>
<proteinExistence type="predicted"/>
<sequence length="127" mass="14442">MELYISIIGALVAVIVSILGAILANRNTIILQTRKLKEEHYIAYIEALHNLAANNTDKNTMKNYVFARDKLLLIAKENVIIKLLAYENEGVGKHSDLHDKYLTELLKAIRKDLKLTNKALPILYLKK</sequence>
<evidence type="ECO:0000256" key="1">
    <source>
        <dbReference type="SAM" id="Phobius"/>
    </source>
</evidence>
<dbReference type="EMBL" id="ADMC01000014">
    <property type="protein sequence ID" value="EHP49327.1"/>
    <property type="molecule type" value="Genomic_DNA"/>
</dbReference>
<evidence type="ECO:0000313" key="3">
    <source>
        <dbReference type="Proteomes" id="UP000004892"/>
    </source>
</evidence>
<dbReference type="Proteomes" id="UP000004892">
    <property type="component" value="Unassembled WGS sequence"/>
</dbReference>
<dbReference type="eggNOG" id="ENOG5030Y5I">
    <property type="taxonomic scope" value="Bacteria"/>
</dbReference>
<gene>
    <name evidence="2" type="ORF">HMPREF9449_00845</name>
</gene>
<protein>
    <submittedName>
        <fullName evidence="2">Uncharacterized protein</fullName>
    </submittedName>
</protein>
<dbReference type="AlphaFoldDB" id="H1DF09"/>
<reference evidence="2 3" key="1">
    <citation type="submission" date="2012-01" db="EMBL/GenBank/DDBJ databases">
        <title>The Genome Sequence of Odoribacter laneus YIT 12061.</title>
        <authorList>
            <consortium name="The Broad Institute Genome Sequencing Platform"/>
            <person name="Earl A."/>
            <person name="Ward D."/>
            <person name="Feldgarden M."/>
            <person name="Gevers D."/>
            <person name="Morotomi M."/>
            <person name="Young S.K."/>
            <person name="Zeng Q."/>
            <person name="Gargeya S."/>
            <person name="Fitzgerald M."/>
            <person name="Haas B."/>
            <person name="Abouelleil A."/>
            <person name="Alvarado L."/>
            <person name="Arachchi H.M."/>
            <person name="Berlin A."/>
            <person name="Chapman S.B."/>
            <person name="Gearin G."/>
            <person name="Goldberg J."/>
            <person name="Griggs A."/>
            <person name="Gujja S."/>
            <person name="Hansen M."/>
            <person name="Heiman D."/>
            <person name="Howarth C."/>
            <person name="Larimer J."/>
            <person name="Lui A."/>
            <person name="MacDonald P.J.P."/>
            <person name="McCowen C."/>
            <person name="Montmayeur A."/>
            <person name="Murphy C."/>
            <person name="Neiman D."/>
            <person name="Pearson M."/>
            <person name="Priest M."/>
            <person name="Roberts A."/>
            <person name="Saif S."/>
            <person name="Shea T."/>
            <person name="Sisk P."/>
            <person name="Stolte C."/>
            <person name="Sykes S."/>
            <person name="Wortman J."/>
            <person name="Nusbaum C."/>
            <person name="Birren B."/>
        </authorList>
    </citation>
    <scope>NUCLEOTIDE SEQUENCE [LARGE SCALE GENOMIC DNA]</scope>
    <source>
        <strain evidence="2 3">YIT 12061</strain>
    </source>
</reference>
<keyword evidence="1" id="KW-0472">Membrane</keyword>
<keyword evidence="3" id="KW-1185">Reference proteome</keyword>